<dbReference type="RefSeq" id="WP_110669028.1">
    <property type="nucleotide sequence ID" value="NZ_PYBW01000040.1"/>
</dbReference>
<dbReference type="Gene3D" id="1.10.540.10">
    <property type="entry name" value="Acyl-CoA dehydrogenase/oxidase, N-terminal domain"/>
    <property type="match status" value="1"/>
</dbReference>
<dbReference type="InterPro" id="IPR036250">
    <property type="entry name" value="AcylCo_DH-like_C"/>
</dbReference>
<dbReference type="InterPro" id="IPR009100">
    <property type="entry name" value="AcylCoA_DH/oxidase_NM_dom_sf"/>
</dbReference>
<evidence type="ECO:0000256" key="2">
    <source>
        <dbReference type="ARBA" id="ARBA00023002"/>
    </source>
</evidence>
<dbReference type="AlphaFoldDB" id="A0A2V4NEF4"/>
<keyword evidence="7" id="KW-1185">Reference proteome</keyword>
<gene>
    <name evidence="6" type="ORF">C7C46_13040</name>
</gene>
<comment type="caution">
    <text evidence="6">The sequence shown here is derived from an EMBL/GenBank/DDBJ whole genome shotgun (WGS) entry which is preliminary data.</text>
</comment>
<accession>A0A2V4NEF4</accession>
<sequence>MRINPAQPGARFLALADELADRFRDRAAGYDERGEFPYRNIDELRDSGYLGLTVPAELGGLGGDLRDLVVAQERLAAGCGSTALVVNMHLSMAGQLARAWRGGNEQAAALLRGAAEGSVFLAGATAEPGHALVRSTGAKAVRTTGGYLVTGHKTFGTGTAVATHLVSMAVHEEHPDGPQVLVFRVPADAPGLKVRTGSWHTAGMRATCSDNVDLDQVEVPDEAVTLRFPQDHLDGTLLQTLWGWAMPSFGAVYLGIAVGALTQCLQDVRQRQWQHRPFTQSTIAECELLVETARAVIARTAAEVMGNSLWTELGVQEGMARVVAAKLVGTNHAVDVVDRVVRLVGSPALKAGSLYDRAQRDVRAGTMHPYSNADAQELLAATALDLPVAPVHPPLRTDLA</sequence>
<keyword evidence="1" id="KW-0285">Flavoprotein</keyword>
<evidence type="ECO:0000259" key="3">
    <source>
        <dbReference type="Pfam" id="PF02770"/>
    </source>
</evidence>
<dbReference type="Gene3D" id="2.40.110.10">
    <property type="entry name" value="Butyryl-CoA Dehydrogenase, subunit A, domain 2"/>
    <property type="match status" value="1"/>
</dbReference>
<name>A0A2V4NEF4_9ACTN</name>
<evidence type="ECO:0000256" key="1">
    <source>
        <dbReference type="ARBA" id="ARBA00022630"/>
    </source>
</evidence>
<dbReference type="Pfam" id="PF02770">
    <property type="entry name" value="Acyl-CoA_dh_M"/>
    <property type="match status" value="1"/>
</dbReference>
<dbReference type="Pfam" id="PF02771">
    <property type="entry name" value="Acyl-CoA_dh_N"/>
    <property type="match status" value="1"/>
</dbReference>
<feature type="domain" description="Acyl-CoA dehydrogenase C-terminal" evidence="5">
    <location>
        <begin position="249"/>
        <end position="369"/>
    </location>
</feature>
<dbReference type="InterPro" id="IPR006091">
    <property type="entry name" value="Acyl-CoA_Oxase/DH_mid-dom"/>
</dbReference>
<dbReference type="PIRSF" id="PIRSF016578">
    <property type="entry name" value="HsaA"/>
    <property type="match status" value="1"/>
</dbReference>
<feature type="domain" description="Acyl-CoA oxidase/dehydrogenase middle" evidence="3">
    <location>
        <begin position="135"/>
        <end position="217"/>
    </location>
</feature>
<evidence type="ECO:0000313" key="7">
    <source>
        <dbReference type="Proteomes" id="UP000248039"/>
    </source>
</evidence>
<dbReference type="GO" id="GO:0003995">
    <property type="term" value="F:acyl-CoA dehydrogenase activity"/>
    <property type="evidence" value="ECO:0007669"/>
    <property type="project" value="TreeGrafter"/>
</dbReference>
<feature type="domain" description="Acyl-CoA dehydrogenase/oxidase N-terminal" evidence="4">
    <location>
        <begin position="19"/>
        <end position="117"/>
    </location>
</feature>
<organism evidence="6 7">
    <name type="scientific">Streptomyces tateyamensis</name>
    <dbReference type="NCBI Taxonomy" id="565073"/>
    <lineage>
        <taxon>Bacteria</taxon>
        <taxon>Bacillati</taxon>
        <taxon>Actinomycetota</taxon>
        <taxon>Actinomycetes</taxon>
        <taxon>Kitasatosporales</taxon>
        <taxon>Streptomycetaceae</taxon>
        <taxon>Streptomyces</taxon>
    </lineage>
</organism>
<dbReference type="InterPro" id="IPR013107">
    <property type="entry name" value="Acyl-CoA_DH_C"/>
</dbReference>
<dbReference type="SUPFAM" id="SSF56645">
    <property type="entry name" value="Acyl-CoA dehydrogenase NM domain-like"/>
    <property type="match status" value="1"/>
</dbReference>
<dbReference type="InterPro" id="IPR013786">
    <property type="entry name" value="AcylCoA_DH/ox_N"/>
</dbReference>
<dbReference type="InterPro" id="IPR046373">
    <property type="entry name" value="Acyl-CoA_Oxase/DH_mid-dom_sf"/>
</dbReference>
<dbReference type="PANTHER" id="PTHR43884:SF25">
    <property type="entry name" value="ACYL-COA DEHYDROGENASE YDBM-RELATED"/>
    <property type="match status" value="1"/>
</dbReference>
<evidence type="ECO:0000259" key="5">
    <source>
        <dbReference type="Pfam" id="PF08028"/>
    </source>
</evidence>
<dbReference type="Gene3D" id="1.20.140.10">
    <property type="entry name" value="Butyryl-CoA Dehydrogenase, subunit A, domain 3"/>
    <property type="match status" value="1"/>
</dbReference>
<dbReference type="Pfam" id="PF08028">
    <property type="entry name" value="Acyl-CoA_dh_2"/>
    <property type="match status" value="1"/>
</dbReference>
<dbReference type="SUPFAM" id="SSF47203">
    <property type="entry name" value="Acyl-CoA dehydrogenase C-terminal domain-like"/>
    <property type="match status" value="1"/>
</dbReference>
<dbReference type="OrthoDB" id="2986495at2"/>
<evidence type="ECO:0000259" key="4">
    <source>
        <dbReference type="Pfam" id="PF02771"/>
    </source>
</evidence>
<reference evidence="6 7" key="1">
    <citation type="submission" date="2018-03" db="EMBL/GenBank/DDBJ databases">
        <title>Bioinformatic expansion and discovery of thiopeptide antibiotics.</title>
        <authorList>
            <person name="Schwalen C.J."/>
            <person name="Hudson G.A."/>
            <person name="Mitchell D.A."/>
        </authorList>
    </citation>
    <scope>NUCLEOTIDE SEQUENCE [LARGE SCALE GENOMIC DNA]</scope>
    <source>
        <strain evidence="6 7">ATCC 21389</strain>
    </source>
</reference>
<proteinExistence type="predicted"/>
<dbReference type="InterPro" id="IPR037069">
    <property type="entry name" value="AcylCoA_DH/ox_N_sf"/>
</dbReference>
<dbReference type="GO" id="GO:0050660">
    <property type="term" value="F:flavin adenine dinucleotide binding"/>
    <property type="evidence" value="ECO:0007669"/>
    <property type="project" value="InterPro"/>
</dbReference>
<evidence type="ECO:0000313" key="6">
    <source>
        <dbReference type="EMBL" id="PYC80209.1"/>
    </source>
</evidence>
<keyword evidence="2" id="KW-0560">Oxidoreductase</keyword>
<dbReference type="EMBL" id="PYBW01000040">
    <property type="protein sequence ID" value="PYC80209.1"/>
    <property type="molecule type" value="Genomic_DNA"/>
</dbReference>
<dbReference type="Proteomes" id="UP000248039">
    <property type="component" value="Unassembled WGS sequence"/>
</dbReference>
<dbReference type="PANTHER" id="PTHR43884">
    <property type="entry name" value="ACYL-COA DEHYDROGENASE"/>
    <property type="match status" value="1"/>
</dbReference>
<protein>
    <submittedName>
        <fullName evidence="6">Acyl-CoA dehydrogenase</fullName>
    </submittedName>
</protein>